<accession>M1PIV8</accession>
<evidence type="ECO:0000313" key="2">
    <source>
        <dbReference type="Proteomes" id="UP000011721"/>
    </source>
</evidence>
<evidence type="ECO:0000313" key="1">
    <source>
        <dbReference type="EMBL" id="AGF79500.1"/>
    </source>
</evidence>
<dbReference type="AlphaFoldDB" id="M1PIV8"/>
<dbReference type="RefSeq" id="WP_015405184.1">
    <property type="nucleotide sequence ID" value="NC_020304.1"/>
</dbReference>
<dbReference type="KEGG" id="dsf:UWK_02971"/>
<dbReference type="PATRIC" id="fig|1167006.5.peg.3209"/>
<keyword evidence="2" id="KW-1185">Reference proteome</keyword>
<dbReference type="OrthoDB" id="9807633at2"/>
<name>M1PIV8_DESSD</name>
<dbReference type="EMBL" id="CP003985">
    <property type="protein sequence ID" value="AGF79500.1"/>
    <property type="molecule type" value="Genomic_DNA"/>
</dbReference>
<protein>
    <submittedName>
        <fullName evidence="1">Uncharacterized protein</fullName>
    </submittedName>
</protein>
<dbReference type="STRING" id="1167006.UWK_02971"/>
<sequence>MTFHCKNYDIVEDKCKRLHGECVPGRRGCVVEGRVALSEELEEKIKALNGTVSEEFLELLKKK</sequence>
<organism evidence="1 2">
    <name type="scientific">Desulfocapsa sulfexigens (strain DSM 10523 / SB164P1)</name>
    <dbReference type="NCBI Taxonomy" id="1167006"/>
    <lineage>
        <taxon>Bacteria</taxon>
        <taxon>Pseudomonadati</taxon>
        <taxon>Thermodesulfobacteriota</taxon>
        <taxon>Desulfobulbia</taxon>
        <taxon>Desulfobulbales</taxon>
        <taxon>Desulfocapsaceae</taxon>
        <taxon>Desulfocapsa</taxon>
    </lineage>
</organism>
<reference evidence="2" key="1">
    <citation type="journal article" date="2013" name="Stand. Genomic Sci.">
        <title>Complete genome sequence of Desulfocapsa sulfexigens, a marine deltaproteobacterium specialized in disproportionating inorganic sulfur compounds.</title>
        <authorList>
            <person name="Finster K.W."/>
            <person name="Kjeldsen K.U."/>
            <person name="Kube M."/>
            <person name="Reinhardt R."/>
            <person name="Mussmann M."/>
            <person name="Amann R."/>
            <person name="Schreiber L."/>
        </authorList>
    </citation>
    <scope>NUCLEOTIDE SEQUENCE [LARGE SCALE GENOMIC DNA]</scope>
    <source>
        <strain evidence="2">DSM 10523 / SB164P1</strain>
    </source>
</reference>
<dbReference type="Proteomes" id="UP000011721">
    <property type="component" value="Chromosome"/>
</dbReference>
<gene>
    <name evidence="1" type="ordered locus">UWK_02971</name>
</gene>
<dbReference type="HOGENOM" id="CLU_2878569_0_0_7"/>
<proteinExistence type="predicted"/>